<evidence type="ECO:0000313" key="1">
    <source>
        <dbReference type="EMBL" id="VVQ20620.1"/>
    </source>
</evidence>
<reference evidence="1 2" key="1">
    <citation type="submission" date="2019-09" db="EMBL/GenBank/DDBJ databases">
        <authorList>
            <person name="Chandra G."/>
            <person name="Truman W A."/>
        </authorList>
    </citation>
    <scope>NUCLEOTIDE SEQUENCE [LARGE SCALE GENOMIC DNA]</scope>
    <source>
        <strain evidence="1">PS928</strain>
    </source>
</reference>
<organism evidence="1 2">
    <name type="scientific">Pseudomonas fluorescens</name>
    <dbReference type="NCBI Taxonomy" id="294"/>
    <lineage>
        <taxon>Bacteria</taxon>
        <taxon>Pseudomonadati</taxon>
        <taxon>Pseudomonadota</taxon>
        <taxon>Gammaproteobacteria</taxon>
        <taxon>Pseudomonadales</taxon>
        <taxon>Pseudomonadaceae</taxon>
        <taxon>Pseudomonas</taxon>
    </lineage>
</organism>
<proteinExistence type="predicted"/>
<accession>A0A5E7VDV1</accession>
<dbReference type="AlphaFoldDB" id="A0A5E7VDV1"/>
<dbReference type="Proteomes" id="UP000381378">
    <property type="component" value="Unassembled WGS sequence"/>
</dbReference>
<dbReference type="EMBL" id="CABVJF010000023">
    <property type="protein sequence ID" value="VVQ20620.1"/>
    <property type="molecule type" value="Genomic_DNA"/>
</dbReference>
<dbReference type="RefSeq" id="WP_191625301.1">
    <property type="nucleotide sequence ID" value="NZ_CABVJF010000023.1"/>
</dbReference>
<name>A0A5E7VDV1_PSEFL</name>
<sequence length="47" mass="5068">MTRYVLILACPILIAALLLLTGSLQNLVPPQTTYGPVPSFDAIFGQH</sequence>
<protein>
    <submittedName>
        <fullName evidence="1">Uncharacterized protein</fullName>
    </submittedName>
</protein>
<evidence type="ECO:0000313" key="2">
    <source>
        <dbReference type="Proteomes" id="UP000381378"/>
    </source>
</evidence>
<gene>
    <name evidence="1" type="ORF">PS928_05030</name>
</gene>